<comment type="caution">
    <text evidence="1">The sequence shown here is derived from an EMBL/GenBank/DDBJ whole genome shotgun (WGS) entry which is preliminary data.</text>
</comment>
<dbReference type="EMBL" id="SRRZ01000045">
    <property type="protein sequence ID" value="NQE35008.1"/>
    <property type="molecule type" value="Genomic_DNA"/>
</dbReference>
<organism evidence="1 2">
    <name type="scientific">Microcoleus asticus IPMA8</name>
    <dbReference type="NCBI Taxonomy" id="2563858"/>
    <lineage>
        <taxon>Bacteria</taxon>
        <taxon>Bacillati</taxon>
        <taxon>Cyanobacteriota</taxon>
        <taxon>Cyanophyceae</taxon>
        <taxon>Oscillatoriophycideae</taxon>
        <taxon>Oscillatoriales</taxon>
        <taxon>Microcoleaceae</taxon>
        <taxon>Microcoleus</taxon>
        <taxon>Microcoleus asticus</taxon>
    </lineage>
</organism>
<name>A0ABX2CZF6_9CYAN</name>
<protein>
    <submittedName>
        <fullName evidence="1">Uncharacterized protein</fullName>
    </submittedName>
</protein>
<evidence type="ECO:0000313" key="2">
    <source>
        <dbReference type="Proteomes" id="UP000702425"/>
    </source>
</evidence>
<gene>
    <name evidence="1" type="ORF">E5S67_02737</name>
</gene>
<reference evidence="1 2" key="1">
    <citation type="journal article" date="2020" name="Sci. Rep.">
        <title>A novel cyanobacterial geosmin producer, revising GeoA distribution and dispersion patterns in Bacteria.</title>
        <authorList>
            <person name="Churro C."/>
            <person name="Semedo-Aguiar A.P."/>
            <person name="Silva A.D."/>
            <person name="Pereira-Leal J.B."/>
            <person name="Leite R.B."/>
        </authorList>
    </citation>
    <scope>NUCLEOTIDE SEQUENCE [LARGE SCALE GENOMIC DNA]</scope>
    <source>
        <strain evidence="1 2">IPMA8</strain>
    </source>
</reference>
<proteinExistence type="predicted"/>
<dbReference type="Proteomes" id="UP000702425">
    <property type="component" value="Unassembled WGS sequence"/>
</dbReference>
<keyword evidence="2" id="KW-1185">Reference proteome</keyword>
<evidence type="ECO:0000313" key="1">
    <source>
        <dbReference type="EMBL" id="NQE35008.1"/>
    </source>
</evidence>
<sequence length="44" mass="5114">MNIMESILQQMPGISQPQKKFLITLFSTILLARRQDQLHESQSL</sequence>
<accession>A0ABX2CZF6</accession>